<evidence type="ECO:0000259" key="1">
    <source>
        <dbReference type="SMART" id="SM01111"/>
    </source>
</evidence>
<dbReference type="InterPro" id="IPR010730">
    <property type="entry name" value="HET"/>
</dbReference>
<reference evidence="2 3" key="1">
    <citation type="journal article" date="2018" name="BMC Genomics">
        <title>Genomic evidence for intraspecific hybridization in a clonal and extremely halotolerant yeast.</title>
        <authorList>
            <person name="Gostincar C."/>
            <person name="Stajich J.E."/>
            <person name="Zupancic J."/>
            <person name="Zalar P."/>
            <person name="Gunde-Cimerman N."/>
        </authorList>
    </citation>
    <scope>NUCLEOTIDE SEQUENCE [LARGE SCALE GENOMIC DNA]</scope>
    <source>
        <strain evidence="2 3">EXF-151</strain>
    </source>
</reference>
<dbReference type="SUPFAM" id="SSF51322">
    <property type="entry name" value="Cyanovirin-N"/>
    <property type="match status" value="2"/>
</dbReference>
<dbReference type="AlphaFoldDB" id="A0A3M7BXN1"/>
<dbReference type="SMART" id="SM01111">
    <property type="entry name" value="CVNH"/>
    <property type="match status" value="1"/>
</dbReference>
<gene>
    <name evidence="2" type="ORF">D0865_10735</name>
</gene>
<dbReference type="Gene3D" id="2.30.60.10">
    <property type="entry name" value="Cyanovirin-N"/>
    <property type="match status" value="2"/>
</dbReference>
<dbReference type="InterPro" id="IPR011058">
    <property type="entry name" value="Cyanovirin-N"/>
</dbReference>
<dbReference type="PANTHER" id="PTHR24148:SF64">
    <property type="entry name" value="HETEROKARYON INCOMPATIBILITY DOMAIN-CONTAINING PROTEIN"/>
    <property type="match status" value="1"/>
</dbReference>
<dbReference type="EMBL" id="QWIN01001077">
    <property type="protein sequence ID" value="RMY44167.1"/>
    <property type="molecule type" value="Genomic_DNA"/>
</dbReference>
<comment type="caution">
    <text evidence="2">The sequence shown here is derived from an EMBL/GenBank/DDBJ whole genome shotgun (WGS) entry which is preliminary data.</text>
</comment>
<dbReference type="Proteomes" id="UP000270230">
    <property type="component" value="Unassembled WGS sequence"/>
</dbReference>
<feature type="domain" description="Cyanovirin-N" evidence="1">
    <location>
        <begin position="125"/>
        <end position="220"/>
    </location>
</feature>
<evidence type="ECO:0000313" key="2">
    <source>
        <dbReference type="EMBL" id="RMY44167.1"/>
    </source>
</evidence>
<protein>
    <recommendedName>
        <fullName evidence="1">Cyanovirin-N domain-containing protein</fullName>
    </recommendedName>
</protein>
<accession>A0A3M7BXN1</accession>
<dbReference type="InterPro" id="IPR036673">
    <property type="entry name" value="Cyanovirin-N_sf"/>
</dbReference>
<dbReference type="VEuPathDB" id="FungiDB:BTJ68_08755"/>
<dbReference type="Pfam" id="PF08881">
    <property type="entry name" value="CVNH"/>
    <property type="match status" value="1"/>
</dbReference>
<dbReference type="PANTHER" id="PTHR24148">
    <property type="entry name" value="ANKYRIN REPEAT DOMAIN-CONTAINING PROTEIN 39 HOMOLOG-RELATED"/>
    <property type="match status" value="1"/>
</dbReference>
<evidence type="ECO:0000313" key="3">
    <source>
        <dbReference type="Proteomes" id="UP000270230"/>
    </source>
</evidence>
<dbReference type="VEuPathDB" id="FungiDB:BTJ68_03573"/>
<dbReference type="OrthoDB" id="3557394at2759"/>
<sequence length="843" mass="94508">MAKMRLLTIANEGSVREKPMSAIEIICPGTARRSIHVLDDSLGNRNGTFTTPGRNFSFSARDIRFSSDVLSAELRTITGHWKADAITVQSRCNYDTSGCTHELILGNPDEVAAGQTVHASIFDLGFRCQDIRLEGASRLRAKCLFESPRDFQESAISLDSVLGNLNGSFCFGSNFSASARNVHLKNITLFAELRTVSGDWQAREVELRRLVCNDGRGLQSLDTQRSLRVPGPPPVFFAKSCGEGTTNELYAPLKTNEAFRVLYIESGEFDDPIRCRMATRQASDRDEYMCLSYVWGDFSEAVTIHLNSYPKLVTRNLHSALQRLRSHGYLAALWVDALCINQDDKIEKSSQVARMVKTYAEAQRVFVWLCDGPLNEPFEFLNEIITATVHDFLSNLHVHEAMKKSSSHGMDSARTYKLTATLLGELAKSPWFQRTWTIQEHFFARETVFGFGSQLLNEELLGIALGRIFEWQTVLKSVFKEAREASQKAQKTPTVLGNSVDDTLLSLHECRRRGCSDPRDRIYALTDAISQALVAFKPDYTVPVEELYKAFMLRTIERAGDLDIWSLIQPSKDFTHEGLSRLPSWAVDWTVDSEHICIFSTFTLKGKLGTTPLPIALPGPLYELVSDDILGVHGTKFDDIQAISPNLKRGFRGRGKRDLMGDSALEDWHQAFGIPRQAVNTSRVILSESFRDLTLSDRVRLFAEQAGDVPPAMKQPRLNEADKDRFSTFVTGEQETTDHASGVEILDELLPVTRTVDCFAHTKNLFRTTEGRIGLCGKWVRSGDELYLVSGSRWPIIFRRHPKADDQSPGPALFDLVGTCYIIGLSQDLVESALQRASKIHIR</sequence>
<dbReference type="Pfam" id="PF06985">
    <property type="entry name" value="HET"/>
    <property type="match status" value="1"/>
</dbReference>
<proteinExistence type="predicted"/>
<dbReference type="InterPro" id="IPR052895">
    <property type="entry name" value="HetReg/Transcr_Mod"/>
</dbReference>
<name>A0A3M7BXN1_HORWE</name>
<organism evidence="2 3">
    <name type="scientific">Hortaea werneckii</name>
    <name type="common">Black yeast</name>
    <name type="synonym">Cladosporium werneckii</name>
    <dbReference type="NCBI Taxonomy" id="91943"/>
    <lineage>
        <taxon>Eukaryota</taxon>
        <taxon>Fungi</taxon>
        <taxon>Dikarya</taxon>
        <taxon>Ascomycota</taxon>
        <taxon>Pezizomycotina</taxon>
        <taxon>Dothideomycetes</taxon>
        <taxon>Dothideomycetidae</taxon>
        <taxon>Mycosphaerellales</taxon>
        <taxon>Teratosphaeriaceae</taxon>
        <taxon>Hortaea</taxon>
    </lineage>
</organism>